<feature type="domain" description="PAC" evidence="7">
    <location>
        <begin position="758"/>
        <end position="809"/>
    </location>
</feature>
<dbReference type="Pfam" id="PF08448">
    <property type="entry name" value="PAS_4"/>
    <property type="match status" value="1"/>
</dbReference>
<dbReference type="Pfam" id="PF08447">
    <property type="entry name" value="PAS_3"/>
    <property type="match status" value="3"/>
</dbReference>
<comment type="catalytic activity">
    <reaction evidence="1">
        <text>ATP + protein L-histidine = ADP + protein N-phospho-L-histidine.</text>
        <dbReference type="EC" id="2.7.13.3"/>
    </reaction>
</comment>
<evidence type="ECO:0000259" key="7">
    <source>
        <dbReference type="PROSITE" id="PS50113"/>
    </source>
</evidence>
<dbReference type="SMART" id="SM00091">
    <property type="entry name" value="PAS"/>
    <property type="match status" value="6"/>
</dbReference>
<dbReference type="STRING" id="1038014.SAMN04487910_1802"/>
<feature type="domain" description="PAC" evidence="7">
    <location>
        <begin position="108"/>
        <end position="160"/>
    </location>
</feature>
<proteinExistence type="predicted"/>
<dbReference type="PANTHER" id="PTHR43304:SF1">
    <property type="entry name" value="PAC DOMAIN-CONTAINING PROTEIN"/>
    <property type="match status" value="1"/>
</dbReference>
<keyword evidence="5" id="KW-0418">Kinase</keyword>
<dbReference type="OrthoDB" id="5522855at2"/>
<accession>A0A1H7MNZ4</accession>
<reference evidence="8 9" key="1">
    <citation type="submission" date="2016-10" db="EMBL/GenBank/DDBJ databases">
        <authorList>
            <person name="de Groot N.N."/>
        </authorList>
    </citation>
    <scope>NUCLEOTIDE SEQUENCE [LARGE SCALE GENOMIC DNA]</scope>
    <source>
        <strain evidence="8 9">DSM 25232</strain>
    </source>
</reference>
<dbReference type="Gene3D" id="3.30.450.20">
    <property type="entry name" value="PAS domain"/>
    <property type="match status" value="6"/>
</dbReference>
<dbReference type="Pfam" id="PF13426">
    <property type="entry name" value="PAS_9"/>
    <property type="match status" value="2"/>
</dbReference>
<dbReference type="PROSITE" id="PS50112">
    <property type="entry name" value="PAS"/>
    <property type="match status" value="3"/>
</dbReference>
<dbReference type="EC" id="2.7.13.3" evidence="2"/>
<dbReference type="AlphaFoldDB" id="A0A1H7MNZ4"/>
<keyword evidence="9" id="KW-1185">Reference proteome</keyword>
<dbReference type="PANTHER" id="PTHR43304">
    <property type="entry name" value="PHYTOCHROME-LIKE PROTEIN CPH1"/>
    <property type="match status" value="1"/>
</dbReference>
<dbReference type="GO" id="GO:0004673">
    <property type="term" value="F:protein histidine kinase activity"/>
    <property type="evidence" value="ECO:0007669"/>
    <property type="project" value="UniProtKB-EC"/>
</dbReference>
<evidence type="ECO:0000256" key="4">
    <source>
        <dbReference type="ARBA" id="ARBA00022679"/>
    </source>
</evidence>
<evidence type="ECO:0000313" key="9">
    <source>
        <dbReference type="Proteomes" id="UP000198521"/>
    </source>
</evidence>
<dbReference type="SUPFAM" id="SSF55785">
    <property type="entry name" value="PYP-like sensor domain (PAS domain)"/>
    <property type="match status" value="6"/>
</dbReference>
<feature type="domain" description="PAS" evidence="6">
    <location>
        <begin position="542"/>
        <end position="612"/>
    </location>
</feature>
<feature type="domain" description="PAS" evidence="6">
    <location>
        <begin position="31"/>
        <end position="104"/>
    </location>
</feature>
<dbReference type="CDD" id="cd00130">
    <property type="entry name" value="PAS"/>
    <property type="match status" value="4"/>
</dbReference>
<protein>
    <recommendedName>
        <fullName evidence="2">histidine kinase</fullName>
        <ecNumber evidence="2">2.7.13.3</ecNumber>
    </recommendedName>
</protein>
<evidence type="ECO:0000256" key="3">
    <source>
        <dbReference type="ARBA" id="ARBA00022553"/>
    </source>
</evidence>
<name>A0A1H7MNZ4_AQUAM</name>
<dbReference type="InterPro" id="IPR052162">
    <property type="entry name" value="Sensor_kinase/Photoreceptor"/>
</dbReference>
<gene>
    <name evidence="8" type="ORF">SAMN04487910_1802</name>
</gene>
<organism evidence="8 9">
    <name type="scientific">Aquimarina amphilecti</name>
    <dbReference type="NCBI Taxonomy" id="1038014"/>
    <lineage>
        <taxon>Bacteria</taxon>
        <taxon>Pseudomonadati</taxon>
        <taxon>Bacteroidota</taxon>
        <taxon>Flavobacteriia</taxon>
        <taxon>Flavobacteriales</taxon>
        <taxon>Flavobacteriaceae</taxon>
        <taxon>Aquimarina</taxon>
    </lineage>
</organism>
<feature type="domain" description="PAS" evidence="6">
    <location>
        <begin position="669"/>
        <end position="713"/>
    </location>
</feature>
<keyword evidence="4" id="KW-0808">Transferase</keyword>
<dbReference type="PROSITE" id="PS50113">
    <property type="entry name" value="PAC"/>
    <property type="match status" value="6"/>
</dbReference>
<evidence type="ECO:0000256" key="2">
    <source>
        <dbReference type="ARBA" id="ARBA00012438"/>
    </source>
</evidence>
<dbReference type="Proteomes" id="UP000198521">
    <property type="component" value="Unassembled WGS sequence"/>
</dbReference>
<feature type="domain" description="PAC" evidence="7">
    <location>
        <begin position="616"/>
        <end position="668"/>
    </location>
</feature>
<feature type="domain" description="PAC" evidence="7">
    <location>
        <begin position="238"/>
        <end position="291"/>
    </location>
</feature>
<feature type="domain" description="PAC" evidence="7">
    <location>
        <begin position="489"/>
        <end position="541"/>
    </location>
</feature>
<dbReference type="EMBL" id="FOAB01000003">
    <property type="protein sequence ID" value="SEL12904.1"/>
    <property type="molecule type" value="Genomic_DNA"/>
</dbReference>
<evidence type="ECO:0000256" key="5">
    <source>
        <dbReference type="ARBA" id="ARBA00022777"/>
    </source>
</evidence>
<dbReference type="InterPro" id="IPR013656">
    <property type="entry name" value="PAS_4"/>
</dbReference>
<dbReference type="NCBIfam" id="TIGR00229">
    <property type="entry name" value="sensory_box"/>
    <property type="match status" value="6"/>
</dbReference>
<sequence>MAYSEETTSRDFIPLNENYLKEKLYQLVKKDEKIFDFIQDSVLDGLWFWDLENPENEWMNKKFRTTLGYDPKETSEKGSSWQDIINQDDLKNALDNLEKHLQNPSHPYDQVVRYTHKMGHTIWVQCRGLAIRDHNGKPVQMIGMHTDITKLKRTEDELQKLVEKYEDALEGPNLGSWEWNLRTGEVLFDEKWANIMGYSLSELQPVSLDTWVNLMHPSDHIKTTKVLQEHYEKRAPYYECEIRLKHKSGEWIWVMVKGKIISWDQEDNPEWLVGSQVDITDNKKTLEKNRLFVSQAPSAIAMFDTNMKYLAASRRWFEDYNIVGQNIIGKTQYEVFPEMEEKWSKYYKDCLGGNVLRKDEDCLKGNEGCLQWISWELRPWYNKEGRIAGVLMHTSDISKLKKAEAINEERKVFLEAILDSVDVGIVSCDKNGNLTLLNKTAKRWHGLQVKPVSPSDLSKYYGLYKSDGVTPLKEEEVPLLSVLRGNRVQDEEIVIMSNTKVAREVITNGSQLIGKDGEVKGAVVAMHDVTDRKITEEKLKISEEAFRGNFENAAIGMAIIGLDGRWVEVNNAVCNMIGYSKEKLTKMTFQDITHPEDLKKDLGLLNKLLKGEIPYYHLEKRYLHKNGQEVYTLLSVSLVKDKDQKPLYFISQITDTTQNISTRKKLHRALAKLEDILESSTRVAIIGTNISGVINIFNRGAENLLGYSRDELLLKETPVVIHLKEEIKAAEIELSRELGEYKEGFKVFIELANKEKHYTREWTYVKKDGTQFPVQLTITAIKEKGSIVGYLGVATDISDIKKAEKELKSILEVTEDQNTRLKDFAHIVSHKLQLHSGNFETLIKRYLQENPDAKESEIIKMFKITSSKLSDTIKDLNEVVQINNSIATNLD</sequence>
<dbReference type="SMART" id="SM00086">
    <property type="entry name" value="PAC"/>
    <property type="match status" value="4"/>
</dbReference>
<feature type="domain" description="PAC" evidence="7">
    <location>
        <begin position="357"/>
        <end position="409"/>
    </location>
</feature>
<evidence type="ECO:0000256" key="1">
    <source>
        <dbReference type="ARBA" id="ARBA00000085"/>
    </source>
</evidence>
<evidence type="ECO:0000313" key="8">
    <source>
        <dbReference type="EMBL" id="SEL12904.1"/>
    </source>
</evidence>
<evidence type="ECO:0000259" key="6">
    <source>
        <dbReference type="PROSITE" id="PS50112"/>
    </source>
</evidence>
<dbReference type="InterPro" id="IPR013655">
    <property type="entry name" value="PAS_fold_3"/>
</dbReference>
<dbReference type="InterPro" id="IPR035965">
    <property type="entry name" value="PAS-like_dom_sf"/>
</dbReference>
<dbReference type="RefSeq" id="WP_091407630.1">
    <property type="nucleotide sequence ID" value="NZ_FOAB01000003.1"/>
</dbReference>
<dbReference type="InterPro" id="IPR001610">
    <property type="entry name" value="PAC"/>
</dbReference>
<dbReference type="InterPro" id="IPR000014">
    <property type="entry name" value="PAS"/>
</dbReference>
<keyword evidence="3" id="KW-0597">Phosphoprotein</keyword>
<dbReference type="InterPro" id="IPR000700">
    <property type="entry name" value="PAS-assoc_C"/>
</dbReference>